<dbReference type="RefSeq" id="XP_044717796.1">
    <property type="nucleotide sequence ID" value="XM_044866909.1"/>
</dbReference>
<protein>
    <submittedName>
        <fullName evidence="3">ATP-grasp domain-containing protein</fullName>
    </submittedName>
</protein>
<dbReference type="AlphaFoldDB" id="A0A9P8MQ88"/>
<gene>
    <name evidence="3" type="ORF">HRG_08438</name>
</gene>
<name>A0A9P8MQ88_9HYPO</name>
<dbReference type="PROSITE" id="PS50975">
    <property type="entry name" value="ATP_GRASP"/>
    <property type="match status" value="1"/>
</dbReference>
<dbReference type="OrthoDB" id="5946236at2759"/>
<dbReference type="Gene3D" id="3.30.470.20">
    <property type="entry name" value="ATP-grasp fold, B domain"/>
    <property type="match status" value="1"/>
</dbReference>
<dbReference type="EMBL" id="JAIZPD010000010">
    <property type="protein sequence ID" value="KAH0960283.1"/>
    <property type="molecule type" value="Genomic_DNA"/>
</dbReference>
<sequence length="444" mass="48037">MPVVIFGLDPASGGDTSPADHANLYRTLSQLRHDQQPVLSLVADPARLRLASDSRIVVTRPDDCLTHLPHVVDPETHYVMLSKRGLARSSLRTTPSTVIDVLLPPEHMDDPVKLEGEVARMTKPLDMRRVPFMVKLNQSLAGKGTLPVRSEAERARAKALVGAQLRDALPQINAANHHLHPCSLVLQDFVTGGAVGLSLFVTPKGRAVFVVCSEQHFDEKGHWAGGSVSYPDQEALRRKYAQPMEETARFLHQNGYHGPAGIDIMTDGSGTQYIIDLNARITGSYHLGPLAGHFMQRGLAKARAIKAHFLCPRAVFEETFARDIKDGRLIITGWARDEPLSLSQGGVTVGGRDELETKGLIAKVQALAVSLNAFSKKVRDSSAVTCSSSRQANVGAHASACNALINSIGVAPPGTLPASPRGGCKWSLIELQLDIKQKCIDRLP</sequence>
<reference evidence="3" key="1">
    <citation type="submission" date="2021-09" db="EMBL/GenBank/DDBJ databases">
        <title>A high-quality genome of the endoparasitic fungus Hirsutella rhossiliensis with a comparison of Hirsutella genomes reveals transposable elements contributing to genome size variation.</title>
        <authorList>
            <person name="Lin R."/>
            <person name="Jiao Y."/>
            <person name="Sun X."/>
            <person name="Ling J."/>
            <person name="Xie B."/>
            <person name="Cheng X."/>
        </authorList>
    </citation>
    <scope>NUCLEOTIDE SEQUENCE</scope>
    <source>
        <strain evidence="3">HR02</strain>
    </source>
</reference>
<proteinExistence type="predicted"/>
<evidence type="ECO:0000313" key="3">
    <source>
        <dbReference type="EMBL" id="KAH0960283.1"/>
    </source>
</evidence>
<dbReference type="PANTHER" id="PTHR37018:SF1">
    <property type="entry name" value="CULTURE SPECIFIC PROTEIN, PUTATIVE (AFU_ORTHOLOGUE AFUA_2G00130)-RELATED"/>
    <property type="match status" value="1"/>
</dbReference>
<dbReference type="InterPro" id="IPR053269">
    <property type="entry name" value="Asp-Met_ligase"/>
</dbReference>
<dbReference type="GO" id="GO:0005524">
    <property type="term" value="F:ATP binding"/>
    <property type="evidence" value="ECO:0007669"/>
    <property type="project" value="UniProtKB-UniRule"/>
</dbReference>
<keyword evidence="4" id="KW-1185">Reference proteome</keyword>
<dbReference type="Pfam" id="PF02655">
    <property type="entry name" value="ATP-grasp_3"/>
    <property type="match status" value="1"/>
</dbReference>
<evidence type="ECO:0000313" key="4">
    <source>
        <dbReference type="Proteomes" id="UP000824596"/>
    </source>
</evidence>
<dbReference type="InterPro" id="IPR011761">
    <property type="entry name" value="ATP-grasp"/>
</dbReference>
<dbReference type="GeneID" id="68357567"/>
<accession>A0A9P8MQ88</accession>
<dbReference type="PANTHER" id="PTHR37018">
    <property type="entry name" value="CULTURE SPECIFIC PROTEIN, PUTATIVE (AFU_ORTHOLOGUE AFUA_2G00130)-RELATED"/>
    <property type="match status" value="1"/>
</dbReference>
<comment type="caution">
    <text evidence="3">The sequence shown here is derived from an EMBL/GenBank/DDBJ whole genome shotgun (WGS) entry which is preliminary data.</text>
</comment>
<evidence type="ECO:0000256" key="1">
    <source>
        <dbReference type="PROSITE-ProRule" id="PRU00409"/>
    </source>
</evidence>
<keyword evidence="1" id="KW-0067">ATP-binding</keyword>
<dbReference type="InterPro" id="IPR003806">
    <property type="entry name" value="ATP-grasp_PylC-type"/>
</dbReference>
<feature type="domain" description="ATP-grasp" evidence="2">
    <location>
        <begin position="83"/>
        <end position="304"/>
    </location>
</feature>
<dbReference type="GO" id="GO:0046872">
    <property type="term" value="F:metal ion binding"/>
    <property type="evidence" value="ECO:0007669"/>
    <property type="project" value="InterPro"/>
</dbReference>
<dbReference type="SUPFAM" id="SSF56059">
    <property type="entry name" value="Glutathione synthetase ATP-binding domain-like"/>
    <property type="match status" value="1"/>
</dbReference>
<evidence type="ECO:0000259" key="2">
    <source>
        <dbReference type="PROSITE" id="PS50975"/>
    </source>
</evidence>
<dbReference type="Proteomes" id="UP000824596">
    <property type="component" value="Unassembled WGS sequence"/>
</dbReference>
<organism evidence="3 4">
    <name type="scientific">Hirsutella rhossiliensis</name>
    <dbReference type="NCBI Taxonomy" id="111463"/>
    <lineage>
        <taxon>Eukaryota</taxon>
        <taxon>Fungi</taxon>
        <taxon>Dikarya</taxon>
        <taxon>Ascomycota</taxon>
        <taxon>Pezizomycotina</taxon>
        <taxon>Sordariomycetes</taxon>
        <taxon>Hypocreomycetidae</taxon>
        <taxon>Hypocreales</taxon>
        <taxon>Ophiocordycipitaceae</taxon>
        <taxon>Hirsutella</taxon>
    </lineage>
</organism>
<keyword evidence="1" id="KW-0547">Nucleotide-binding</keyword>